<proteinExistence type="predicted"/>
<organism evidence="1 2">
    <name type="scientific">Hymenobacter sublimis</name>
    <dbReference type="NCBI Taxonomy" id="2933777"/>
    <lineage>
        <taxon>Bacteria</taxon>
        <taxon>Pseudomonadati</taxon>
        <taxon>Bacteroidota</taxon>
        <taxon>Cytophagia</taxon>
        <taxon>Cytophagales</taxon>
        <taxon>Hymenobacteraceae</taxon>
        <taxon>Hymenobacter</taxon>
    </lineage>
</organism>
<evidence type="ECO:0000313" key="1">
    <source>
        <dbReference type="EMBL" id="UPL48150.1"/>
    </source>
</evidence>
<gene>
    <name evidence="1" type="ORF">MWH26_13245</name>
</gene>
<name>A0ABY4J692_9BACT</name>
<sequence>MKQGTLRICASTDDYSDDLRTFDVVVVKDKLESHVSFLEHIDTWREFGRELVRFPESSSAKVVLQMGDISSYDSYLKLQAYCFDAYGHAAIHVSVDNRKPDPNRCKLEFSIPAEIASINRLGHLLGNWRVENDPEILWQAITS</sequence>
<reference evidence="1 2" key="1">
    <citation type="submission" date="2022-04" db="EMBL/GenBank/DDBJ databases">
        <title>Hymenobacter sp. isolated from the air.</title>
        <authorList>
            <person name="Won M."/>
            <person name="Lee C.-M."/>
            <person name="Woen H.-Y."/>
            <person name="Kwon S.-W."/>
        </authorList>
    </citation>
    <scope>NUCLEOTIDE SEQUENCE [LARGE SCALE GENOMIC DNA]</scope>
    <source>
        <strain evidence="2">5516 S-25</strain>
    </source>
</reference>
<keyword evidence="2" id="KW-1185">Reference proteome</keyword>
<accession>A0ABY4J692</accession>
<protein>
    <submittedName>
        <fullName evidence="1">Uncharacterized protein</fullName>
    </submittedName>
</protein>
<dbReference type="RefSeq" id="WP_247974660.1">
    <property type="nucleotide sequence ID" value="NZ_CP095848.1"/>
</dbReference>
<dbReference type="EMBL" id="CP095848">
    <property type="protein sequence ID" value="UPL48150.1"/>
    <property type="molecule type" value="Genomic_DNA"/>
</dbReference>
<evidence type="ECO:0000313" key="2">
    <source>
        <dbReference type="Proteomes" id="UP000829647"/>
    </source>
</evidence>
<dbReference type="Proteomes" id="UP000829647">
    <property type="component" value="Chromosome"/>
</dbReference>